<dbReference type="GO" id="GO:0016740">
    <property type="term" value="F:transferase activity"/>
    <property type="evidence" value="ECO:0007669"/>
    <property type="project" value="UniProtKB-KW"/>
</dbReference>
<dbReference type="EMBL" id="PRCE01000037">
    <property type="protein sequence ID" value="RTJ98136.1"/>
    <property type="molecule type" value="Genomic_DNA"/>
</dbReference>
<gene>
    <name evidence="1" type="ORF">C3H48_05450</name>
</gene>
<dbReference type="Proteomes" id="UP000286791">
    <property type="component" value="Unassembled WGS sequence"/>
</dbReference>
<dbReference type="SUPFAM" id="SSF53448">
    <property type="entry name" value="Nucleotide-diphospho-sugar transferases"/>
    <property type="match status" value="1"/>
</dbReference>
<evidence type="ECO:0000313" key="1">
    <source>
        <dbReference type="EMBL" id="RTJ98136.1"/>
    </source>
</evidence>
<protein>
    <submittedName>
        <fullName evidence="1">Glycosyltransferase family 2 protein</fullName>
    </submittedName>
</protein>
<evidence type="ECO:0000313" key="2">
    <source>
        <dbReference type="Proteomes" id="UP000286791"/>
    </source>
</evidence>
<dbReference type="InterPro" id="IPR029044">
    <property type="entry name" value="Nucleotide-diphossugar_trans"/>
</dbReference>
<feature type="non-terminal residue" evidence="1">
    <location>
        <position position="1"/>
    </location>
</feature>
<dbReference type="RefSeq" id="WP_126237004.1">
    <property type="nucleotide sequence ID" value="NZ_PRCE01000037.1"/>
</dbReference>
<reference evidence="1 2" key="1">
    <citation type="journal article" date="2019" name="Appl. Environ. Microbiol.">
        <title>Population genetics and characterization of Campylobacter jejuni isolates in western jackdaws and game birds in Finland.</title>
        <authorList>
            <person name="Kovanen S."/>
            <person name="Rossi M."/>
            <person name="Pohja-Mykra M."/>
            <person name="Nieminen T."/>
            <person name="Raunio-Saarnisto M."/>
            <person name="Sauvala M."/>
            <person name="Fredriksson-Ahomaa M."/>
            <person name="Hanninen M.L."/>
            <person name="Kivisto R."/>
        </authorList>
    </citation>
    <scope>NUCLEOTIDE SEQUENCE [LARGE SCALE GENOMIC DNA]</scope>
    <source>
        <strain evidence="1 2">CB304</strain>
    </source>
</reference>
<keyword evidence="1" id="KW-0808">Transferase</keyword>
<organism evidence="1 2">
    <name type="scientific">Campylobacter jejuni</name>
    <dbReference type="NCBI Taxonomy" id="197"/>
    <lineage>
        <taxon>Bacteria</taxon>
        <taxon>Pseudomonadati</taxon>
        <taxon>Campylobacterota</taxon>
        <taxon>Epsilonproteobacteria</taxon>
        <taxon>Campylobacterales</taxon>
        <taxon>Campylobacteraceae</taxon>
        <taxon>Campylobacter</taxon>
    </lineage>
</organism>
<accession>A0A431FWX2</accession>
<proteinExistence type="predicted"/>
<sequence>FLDSDDFLTFDACEIVLKEMKKGFDLLCFDAFVYRVKTKQFYRFKQDEVFNQKEFLDFLSKQRHFCWSVWAKCFRKDMILKSFEKIKIDERLSYGEDVLFCYVYFMFCEKIAVFKTCIYHYEFNPSGRYENKNKEILNQNYQDKKKSNEIIKKLSKEFLHDEFHQKLFEVLEREKEGIIKRLAIKKT</sequence>
<comment type="caution">
    <text evidence="1">The sequence shown here is derived from an EMBL/GenBank/DDBJ whole genome shotgun (WGS) entry which is preliminary data.</text>
</comment>
<dbReference type="Gene3D" id="3.90.550.10">
    <property type="entry name" value="Spore Coat Polysaccharide Biosynthesis Protein SpsA, Chain A"/>
    <property type="match status" value="1"/>
</dbReference>
<dbReference type="AlphaFoldDB" id="A0A431FWX2"/>
<name>A0A431FWX2_CAMJU</name>